<evidence type="ECO:0000256" key="1">
    <source>
        <dbReference type="SAM" id="MobiDB-lite"/>
    </source>
</evidence>
<feature type="region of interest" description="Disordered" evidence="1">
    <location>
        <begin position="62"/>
        <end position="142"/>
    </location>
</feature>
<protein>
    <submittedName>
        <fullName evidence="2">Uncharacterized protein</fullName>
    </submittedName>
</protein>
<evidence type="ECO:0000313" key="2">
    <source>
        <dbReference type="EMBL" id="MEQ2259692.1"/>
    </source>
</evidence>
<keyword evidence="3" id="KW-1185">Reference proteome</keyword>
<accession>A0ABV0VSJ1</accession>
<feature type="compositionally biased region" description="Polar residues" evidence="1">
    <location>
        <begin position="66"/>
        <end position="79"/>
    </location>
</feature>
<dbReference type="EMBL" id="JAHRIM010005329">
    <property type="protein sequence ID" value="MEQ2259692.1"/>
    <property type="molecule type" value="Genomic_DNA"/>
</dbReference>
<evidence type="ECO:0000313" key="3">
    <source>
        <dbReference type="Proteomes" id="UP001444071"/>
    </source>
</evidence>
<comment type="caution">
    <text evidence="2">The sequence shown here is derived from an EMBL/GenBank/DDBJ whole genome shotgun (WGS) entry which is preliminary data.</text>
</comment>
<reference evidence="2 3" key="1">
    <citation type="submission" date="2021-06" db="EMBL/GenBank/DDBJ databases">
        <authorList>
            <person name="Palmer J.M."/>
        </authorList>
    </citation>
    <scope>NUCLEOTIDE SEQUENCE [LARGE SCALE GENOMIC DNA]</scope>
    <source>
        <strain evidence="2 3">XR_2019</strain>
        <tissue evidence="2">Muscle</tissue>
    </source>
</reference>
<dbReference type="Proteomes" id="UP001444071">
    <property type="component" value="Unassembled WGS sequence"/>
</dbReference>
<organism evidence="2 3">
    <name type="scientific">Xenotaenia resolanae</name>
    <dbReference type="NCBI Taxonomy" id="208358"/>
    <lineage>
        <taxon>Eukaryota</taxon>
        <taxon>Metazoa</taxon>
        <taxon>Chordata</taxon>
        <taxon>Craniata</taxon>
        <taxon>Vertebrata</taxon>
        <taxon>Euteleostomi</taxon>
        <taxon>Actinopterygii</taxon>
        <taxon>Neopterygii</taxon>
        <taxon>Teleostei</taxon>
        <taxon>Neoteleostei</taxon>
        <taxon>Acanthomorphata</taxon>
        <taxon>Ovalentaria</taxon>
        <taxon>Atherinomorphae</taxon>
        <taxon>Cyprinodontiformes</taxon>
        <taxon>Goodeidae</taxon>
        <taxon>Xenotaenia</taxon>
    </lineage>
</organism>
<sequence>MVVRGMCRNKSVYVEFVTWLCTIVSVANTVEGLQSTAPKSKKREVDIKLHLRSTVGPALKLVASKAQEQQPLQASNSPTHPRGNHRSPDGGPPLQDAARAPTQMASHLSGHPQTPPGNHHNSGFRRTSKGSMAGARGPHHAP</sequence>
<gene>
    <name evidence="2" type="ORF">XENORESO_016221</name>
</gene>
<name>A0ABV0VSJ1_9TELE</name>
<proteinExistence type="predicted"/>